<keyword evidence="2" id="KW-1185">Reference proteome</keyword>
<comment type="caution">
    <text evidence="1">The sequence shown here is derived from an EMBL/GenBank/DDBJ whole genome shotgun (WGS) entry which is preliminary data.</text>
</comment>
<evidence type="ECO:0000313" key="1">
    <source>
        <dbReference type="EMBL" id="CAL5224491.1"/>
    </source>
</evidence>
<evidence type="ECO:0000313" key="2">
    <source>
        <dbReference type="Proteomes" id="UP001497392"/>
    </source>
</evidence>
<organism evidence="1 2">
    <name type="scientific">Coccomyxa viridis</name>
    <dbReference type="NCBI Taxonomy" id="1274662"/>
    <lineage>
        <taxon>Eukaryota</taxon>
        <taxon>Viridiplantae</taxon>
        <taxon>Chlorophyta</taxon>
        <taxon>core chlorophytes</taxon>
        <taxon>Trebouxiophyceae</taxon>
        <taxon>Trebouxiophyceae incertae sedis</taxon>
        <taxon>Coccomyxaceae</taxon>
        <taxon>Coccomyxa</taxon>
    </lineage>
</organism>
<name>A0ABP1FX78_9CHLO</name>
<gene>
    <name evidence="1" type="primary">g7187</name>
    <name evidence="1" type="ORF">VP750_LOCUS6150</name>
</gene>
<dbReference type="Proteomes" id="UP001497392">
    <property type="component" value="Unassembled WGS sequence"/>
</dbReference>
<dbReference type="EMBL" id="CAXHTA020000011">
    <property type="protein sequence ID" value="CAL5224491.1"/>
    <property type="molecule type" value="Genomic_DNA"/>
</dbReference>
<reference evidence="1 2" key="1">
    <citation type="submission" date="2024-06" db="EMBL/GenBank/DDBJ databases">
        <authorList>
            <person name="Kraege A."/>
            <person name="Thomma B."/>
        </authorList>
    </citation>
    <scope>NUCLEOTIDE SEQUENCE [LARGE SCALE GENOMIC DNA]</scope>
</reference>
<protein>
    <submittedName>
        <fullName evidence="1">G7187 protein</fullName>
    </submittedName>
</protein>
<sequence length="264" mass="29025">MSSKDALKNEVVCGHAVIWEIRKFEAASIGDAISAAHFYQHTFVVGQNKRPLRVPPASKSKVRKADLAGLALHKGDSNPQAASKNLAEHHEMQLLCLGTNMGNDGYQVLDLRPFKDLFEMHTDQHWYTGGFDFALVPRAVSEKDMASQIQVGFVHHWSSVHKEGDAAYCTCLLCATHPSQERSTVRSRGERLEASHPRAILGLLAARCKQWEVAPVDVVVTDGETYDLFRYDGSNILLYRGLDGIEVGDAADVSATFLTSSSVS</sequence>
<accession>A0ABP1FX78</accession>
<proteinExistence type="predicted"/>